<evidence type="ECO:0000256" key="1">
    <source>
        <dbReference type="SAM" id="SignalP"/>
    </source>
</evidence>
<organism>
    <name type="scientific">Pediculus humanus subsp. corporis</name>
    <name type="common">Body louse</name>
    <dbReference type="NCBI Taxonomy" id="121224"/>
    <lineage>
        <taxon>Eukaryota</taxon>
        <taxon>Metazoa</taxon>
        <taxon>Ecdysozoa</taxon>
        <taxon>Arthropoda</taxon>
        <taxon>Hexapoda</taxon>
        <taxon>Insecta</taxon>
        <taxon>Pterygota</taxon>
        <taxon>Neoptera</taxon>
        <taxon>Paraneoptera</taxon>
        <taxon>Psocodea</taxon>
        <taxon>Troctomorpha</taxon>
        <taxon>Phthiraptera</taxon>
        <taxon>Anoplura</taxon>
        <taxon>Pediculidae</taxon>
        <taxon>Pediculus</taxon>
    </lineage>
</organism>
<dbReference type="CTD" id="8234705"/>
<keyword evidence="1" id="KW-0732">Signal</keyword>
<keyword evidence="4" id="KW-1185">Reference proteome</keyword>
<dbReference type="OMA" id="TRHPICV"/>
<gene>
    <name evidence="3" type="primary">8234705</name>
    <name evidence="2" type="ORF">Phum_PHUM561010</name>
</gene>
<dbReference type="EMBL" id="AAZO01006813">
    <property type="status" value="NOT_ANNOTATED_CDS"/>
    <property type="molecule type" value="Genomic_DNA"/>
</dbReference>
<reference evidence="2" key="1">
    <citation type="submission" date="2007-04" db="EMBL/GenBank/DDBJ databases">
        <title>Annotation of Pediculus humanus corporis strain USDA.</title>
        <authorList>
            <person name="Kirkness E."/>
            <person name="Hannick L."/>
            <person name="Hass B."/>
            <person name="Bruggner R."/>
            <person name="Lawson D."/>
            <person name="Bidwell S."/>
            <person name="Joardar V."/>
            <person name="Caler E."/>
            <person name="Walenz B."/>
            <person name="Inman J."/>
            <person name="Schobel S."/>
            <person name="Galinsky K."/>
            <person name="Amedeo P."/>
            <person name="Strausberg R."/>
        </authorList>
    </citation>
    <scope>NUCLEOTIDE SEQUENCE</scope>
    <source>
        <strain evidence="2">USDA</strain>
    </source>
</reference>
<dbReference type="VEuPathDB" id="VectorBase:PHUM561010"/>
<feature type="chain" id="PRO_5014570267" evidence="1">
    <location>
        <begin position="25"/>
        <end position="292"/>
    </location>
</feature>
<reference evidence="3" key="3">
    <citation type="submission" date="2020-05" db="UniProtKB">
        <authorList>
            <consortium name="EnsemblMetazoa"/>
        </authorList>
    </citation>
    <scope>IDENTIFICATION</scope>
    <source>
        <strain evidence="3">USDA</strain>
    </source>
</reference>
<protein>
    <submittedName>
        <fullName evidence="2 3">Uncharacterized protein</fullName>
    </submittedName>
</protein>
<dbReference type="RefSeq" id="XP_002431923.1">
    <property type="nucleotide sequence ID" value="XM_002431878.1"/>
</dbReference>
<reference evidence="2" key="2">
    <citation type="submission" date="2007-04" db="EMBL/GenBank/DDBJ databases">
        <title>The genome of the human body louse.</title>
        <authorList>
            <consortium name="The Human Body Louse Genome Consortium"/>
            <person name="Kirkness E."/>
            <person name="Walenz B."/>
            <person name="Hass B."/>
            <person name="Bruggner R."/>
            <person name="Strausberg R."/>
        </authorList>
    </citation>
    <scope>NUCLEOTIDE SEQUENCE</scope>
    <source>
        <strain evidence="2">USDA</strain>
    </source>
</reference>
<sequence>MEIRKLSTCIFLILIIYDDVITSAFEKIKKVEEEEIKESKAPELSFTFPSMSSFSMPDFGMSRLPFLQALANLGGQYQNSKATKTEYLEVTRRHTTHPVCYTAYERLPPCLSHDSRTDDDDYDDIELDSQYQSNNNYELNQVRKSFIDPTPTVQIRETKILSNGENGGVNHRKPKYLKFKFREEKINKGNNKGGTNLMGSESMPSYLDFQKQQHDSSEPFTKTILITKLEKYIDHRVTATLLAQKCIPNDRSIPMCRSYENPIRQSPEGLLNVRMEKERSNNFDIKPTIIKQ</sequence>
<dbReference type="eggNOG" id="ENOG502SVCD">
    <property type="taxonomic scope" value="Eukaryota"/>
</dbReference>
<dbReference type="KEGG" id="phu:Phum_PHUM561010"/>
<feature type="signal peptide" evidence="1">
    <location>
        <begin position="1"/>
        <end position="24"/>
    </location>
</feature>
<dbReference type="OrthoDB" id="8197282at2759"/>
<evidence type="ECO:0000313" key="2">
    <source>
        <dbReference type="EMBL" id="EEB19185.1"/>
    </source>
</evidence>
<dbReference type="HOGENOM" id="CLU_954116_0_0_1"/>
<dbReference type="AlphaFoldDB" id="E0W0M9"/>
<evidence type="ECO:0000313" key="3">
    <source>
        <dbReference type="EnsemblMetazoa" id="PHUM561010-PA"/>
    </source>
</evidence>
<dbReference type="GeneID" id="8234705"/>
<dbReference type="EnsemblMetazoa" id="PHUM561010-RA">
    <property type="protein sequence ID" value="PHUM561010-PA"/>
    <property type="gene ID" value="PHUM561010"/>
</dbReference>
<accession>E0W0M9</accession>
<dbReference type="Proteomes" id="UP000009046">
    <property type="component" value="Unassembled WGS sequence"/>
</dbReference>
<dbReference type="EMBL" id="DS235862">
    <property type="protein sequence ID" value="EEB19185.1"/>
    <property type="molecule type" value="Genomic_DNA"/>
</dbReference>
<name>E0W0M9_PEDHC</name>
<dbReference type="InParanoid" id="E0W0M9"/>
<evidence type="ECO:0000313" key="4">
    <source>
        <dbReference type="Proteomes" id="UP000009046"/>
    </source>
</evidence>
<proteinExistence type="predicted"/>